<dbReference type="EMBL" id="FOFR01000016">
    <property type="protein sequence ID" value="SER86830.1"/>
    <property type="molecule type" value="Genomic_DNA"/>
</dbReference>
<keyword evidence="2" id="KW-0472">Membrane</keyword>
<organism evidence="4 5">
    <name type="scientific">Lentzea xinjiangensis</name>
    <dbReference type="NCBI Taxonomy" id="402600"/>
    <lineage>
        <taxon>Bacteria</taxon>
        <taxon>Bacillati</taxon>
        <taxon>Actinomycetota</taxon>
        <taxon>Actinomycetes</taxon>
        <taxon>Pseudonocardiales</taxon>
        <taxon>Pseudonocardiaceae</taxon>
        <taxon>Lentzea</taxon>
    </lineage>
</organism>
<dbReference type="Pfam" id="PF18171">
    <property type="entry name" value="LSDAT_prok"/>
    <property type="match status" value="1"/>
</dbReference>
<evidence type="ECO:0000313" key="5">
    <source>
        <dbReference type="Proteomes" id="UP000199352"/>
    </source>
</evidence>
<feature type="domain" description="LSDAT prokaryote" evidence="3">
    <location>
        <begin position="34"/>
        <end position="224"/>
    </location>
</feature>
<gene>
    <name evidence="4" type="ORF">SAMN05216188_116189</name>
</gene>
<keyword evidence="2" id="KW-0812">Transmembrane</keyword>
<dbReference type="InterPro" id="IPR041482">
    <property type="entry name" value="LSDAT_prok"/>
</dbReference>
<keyword evidence="5" id="KW-1185">Reference proteome</keyword>
<sequence length="404" mass="43064">MVRGMPTAGGPTVRRLSQPDADIKPKALGLPRGRTVISVFGSTQDVETDLAAKLLPVLRSVVVTAARHGAVFVTEGTDRGVVHLLGLALRACEHRRPVVVGVAPSSKVHDLTETSTNGQVALEPHHSVAVIVPGSEWTDATPVLFRTVDAVRHGKPVIALVVGGENEEEVVDHLGGDNPLLVLAGTGGLADRIATGDLTGDLAILVRSGKVSVVHVDEGPAKTVTALERLLGKEKPVKPPRVWPEVRYRAPQARPLVDPGFVVAYPALADAIHDANQVVAPAFHELDAQADVEQNRYRLMAVLAIAGGLTTTVFGALQTWLKDTPWPGVLVVAGGAFAAVITIVARKRESLDKYLTARYRAERLRALYFAHLAAPASGSEQERQDRVADLEAAVSDRKHEVVRT</sequence>
<protein>
    <recommendedName>
        <fullName evidence="3">LSDAT prokaryote domain-containing protein</fullName>
    </recommendedName>
</protein>
<evidence type="ECO:0000256" key="1">
    <source>
        <dbReference type="SAM" id="MobiDB-lite"/>
    </source>
</evidence>
<feature type="transmembrane region" description="Helical" evidence="2">
    <location>
        <begin position="299"/>
        <end position="320"/>
    </location>
</feature>
<evidence type="ECO:0000259" key="3">
    <source>
        <dbReference type="Pfam" id="PF18171"/>
    </source>
</evidence>
<reference evidence="5" key="1">
    <citation type="submission" date="2016-10" db="EMBL/GenBank/DDBJ databases">
        <authorList>
            <person name="Varghese N."/>
            <person name="Submissions S."/>
        </authorList>
    </citation>
    <scope>NUCLEOTIDE SEQUENCE [LARGE SCALE GENOMIC DNA]</scope>
    <source>
        <strain evidence="5">CGMCC 4.3525</strain>
    </source>
</reference>
<name>A0A1H9SP94_9PSEU</name>
<evidence type="ECO:0000256" key="2">
    <source>
        <dbReference type="SAM" id="Phobius"/>
    </source>
</evidence>
<dbReference type="STRING" id="402600.SAMN05216188_116189"/>
<feature type="transmembrane region" description="Helical" evidence="2">
    <location>
        <begin position="326"/>
        <end position="345"/>
    </location>
</feature>
<feature type="region of interest" description="Disordered" evidence="1">
    <location>
        <begin position="383"/>
        <end position="404"/>
    </location>
</feature>
<evidence type="ECO:0000313" key="4">
    <source>
        <dbReference type="EMBL" id="SER86830.1"/>
    </source>
</evidence>
<dbReference type="Proteomes" id="UP000199352">
    <property type="component" value="Unassembled WGS sequence"/>
</dbReference>
<dbReference type="AlphaFoldDB" id="A0A1H9SP94"/>
<accession>A0A1H9SP94</accession>
<keyword evidence="2" id="KW-1133">Transmembrane helix</keyword>
<proteinExistence type="predicted"/>